<evidence type="ECO:0000256" key="1">
    <source>
        <dbReference type="SAM" id="MobiDB-lite"/>
    </source>
</evidence>
<keyword evidence="3" id="KW-1185">Reference proteome</keyword>
<proteinExistence type="predicted"/>
<dbReference type="AlphaFoldDB" id="A0A835SCE2"/>
<feature type="compositionally biased region" description="Pro residues" evidence="1">
    <location>
        <begin position="183"/>
        <end position="192"/>
    </location>
</feature>
<accession>A0A835SCE2</accession>
<dbReference type="EMBL" id="JAEHOC010000062">
    <property type="protein sequence ID" value="KAG2424688.1"/>
    <property type="molecule type" value="Genomic_DNA"/>
</dbReference>
<feature type="region of interest" description="Disordered" evidence="1">
    <location>
        <begin position="176"/>
        <end position="256"/>
    </location>
</feature>
<protein>
    <submittedName>
        <fullName evidence="2">Uncharacterized protein</fullName>
    </submittedName>
</protein>
<dbReference type="Proteomes" id="UP000650467">
    <property type="component" value="Unassembled WGS sequence"/>
</dbReference>
<evidence type="ECO:0000313" key="3">
    <source>
        <dbReference type="Proteomes" id="UP000650467"/>
    </source>
</evidence>
<dbReference type="PANTHER" id="PTHR31152:SF1">
    <property type="entry name" value="PLAC8 FAMILY PROTEIN"/>
    <property type="match status" value="1"/>
</dbReference>
<sequence length="290" mass="30979">MASEKNPKIAKLQHRQTYTRKWQLNLMQTCTKRPGFCCYALWCGCCASYGLRKQALHGDMSRYLCCNGMCPCSGRMGERTCPHLCLCMEVGCCFAQSVATTRWMIQDELQVETTPCDNCIIGTMIALQYLSCICHILACFFDQLREAAQFVDCLADVVWCSVCTCMQTQAKAELDHRDANPQAVPPPLPGMQPPGVQMIPTAGAPPPPGAHAGHAPLGERAAPGVPLGEQAAAPGAPLGEQAAAPGAPLGERASGEQAAPGIRFIHQRHGGAQLNTLLAEGAEGAEQEGI</sequence>
<comment type="caution">
    <text evidence="2">The sequence shown here is derived from an EMBL/GenBank/DDBJ whole genome shotgun (WGS) entry which is preliminary data.</text>
</comment>
<gene>
    <name evidence="2" type="ORF">HXX76_014264</name>
</gene>
<organism evidence="2 3">
    <name type="scientific">Chlamydomonas incerta</name>
    <dbReference type="NCBI Taxonomy" id="51695"/>
    <lineage>
        <taxon>Eukaryota</taxon>
        <taxon>Viridiplantae</taxon>
        <taxon>Chlorophyta</taxon>
        <taxon>core chlorophytes</taxon>
        <taxon>Chlorophyceae</taxon>
        <taxon>CS clade</taxon>
        <taxon>Chlamydomonadales</taxon>
        <taxon>Chlamydomonadaceae</taxon>
        <taxon>Chlamydomonas</taxon>
    </lineage>
</organism>
<dbReference type="OrthoDB" id="998115at2759"/>
<reference evidence="2" key="1">
    <citation type="journal article" date="2020" name="bioRxiv">
        <title>Comparative genomics of Chlamydomonas.</title>
        <authorList>
            <person name="Craig R.J."/>
            <person name="Hasan A.R."/>
            <person name="Ness R.W."/>
            <person name="Keightley P.D."/>
        </authorList>
    </citation>
    <scope>NUCLEOTIDE SEQUENCE</scope>
    <source>
        <strain evidence="2">SAG 7.73</strain>
    </source>
</reference>
<name>A0A835SCE2_CHLIN</name>
<evidence type="ECO:0000313" key="2">
    <source>
        <dbReference type="EMBL" id="KAG2424688.1"/>
    </source>
</evidence>
<dbReference type="PANTHER" id="PTHR31152">
    <property type="entry name" value="PLAC8 FAMILY PROTEIN"/>
    <property type="match status" value="1"/>
</dbReference>